<dbReference type="SUPFAM" id="SSF55729">
    <property type="entry name" value="Acyl-CoA N-acyltransferases (Nat)"/>
    <property type="match status" value="1"/>
</dbReference>
<evidence type="ECO:0000313" key="4">
    <source>
        <dbReference type="Proteomes" id="UP000198701"/>
    </source>
</evidence>
<dbReference type="PROSITE" id="PS51186">
    <property type="entry name" value="GNAT"/>
    <property type="match status" value="1"/>
</dbReference>
<dbReference type="Pfam" id="PF00583">
    <property type="entry name" value="Acetyltransf_1"/>
    <property type="match status" value="1"/>
</dbReference>
<dbReference type="PANTHER" id="PTHR43877">
    <property type="entry name" value="AMINOALKYLPHOSPHONATE N-ACETYLTRANSFERASE-RELATED-RELATED"/>
    <property type="match status" value="1"/>
</dbReference>
<evidence type="ECO:0000256" key="2">
    <source>
        <dbReference type="ARBA" id="ARBA00023315"/>
    </source>
</evidence>
<dbReference type="OrthoDB" id="9789603at2"/>
<sequence length="162" mass="17311">MTLAAFDLPAGAFTLRRATASDVGAIVSLLADDELRASVESTVREARAPYDRAFEAINADPAQLLVVAVSPAGEVVATMQLTSIPGLARAGALRMQIEAVRVHSNLRGNGLGGAMITWAIAEGRRRGARLVQLTSDHSRQSAHRFYERLGFEASHVGFKLTL</sequence>
<dbReference type="STRING" id="386301.SAMN05216282_11128"/>
<keyword evidence="1" id="KW-0808">Transferase</keyword>
<dbReference type="EMBL" id="FNFU01000011">
    <property type="protein sequence ID" value="SDK71140.1"/>
    <property type="molecule type" value="Genomic_DNA"/>
</dbReference>
<protein>
    <submittedName>
        <fullName evidence="3">Ribosomal protein S18 acetylase RimI</fullName>
    </submittedName>
</protein>
<dbReference type="Gene3D" id="3.40.630.30">
    <property type="match status" value="1"/>
</dbReference>
<dbReference type="RefSeq" id="WP_092323754.1">
    <property type="nucleotide sequence ID" value="NZ_FNFU01000011.1"/>
</dbReference>
<dbReference type="CDD" id="cd04301">
    <property type="entry name" value="NAT_SF"/>
    <property type="match status" value="1"/>
</dbReference>
<organism evidence="3 4">
    <name type="scientific">Cryobacterium psychrotolerans</name>
    <dbReference type="NCBI Taxonomy" id="386301"/>
    <lineage>
        <taxon>Bacteria</taxon>
        <taxon>Bacillati</taxon>
        <taxon>Actinomycetota</taxon>
        <taxon>Actinomycetes</taxon>
        <taxon>Micrococcales</taxon>
        <taxon>Microbacteriaceae</taxon>
        <taxon>Cryobacterium</taxon>
    </lineage>
</organism>
<evidence type="ECO:0000256" key="1">
    <source>
        <dbReference type="ARBA" id="ARBA00022679"/>
    </source>
</evidence>
<dbReference type="AlphaFoldDB" id="A0A1G9E4X1"/>
<dbReference type="InterPro" id="IPR000182">
    <property type="entry name" value="GNAT_dom"/>
</dbReference>
<keyword evidence="2" id="KW-0012">Acyltransferase</keyword>
<keyword evidence="3" id="KW-0687">Ribonucleoprotein</keyword>
<proteinExistence type="predicted"/>
<reference evidence="3 4" key="1">
    <citation type="submission" date="2016-10" db="EMBL/GenBank/DDBJ databases">
        <authorList>
            <person name="de Groot N.N."/>
        </authorList>
    </citation>
    <scope>NUCLEOTIDE SEQUENCE [LARGE SCALE GENOMIC DNA]</scope>
    <source>
        <strain evidence="3 4">CGMCC 1.5382</strain>
    </source>
</reference>
<name>A0A1G9E4X1_9MICO</name>
<gene>
    <name evidence="3" type="ORF">SAMN05216282_11128</name>
</gene>
<dbReference type="GO" id="GO:0016747">
    <property type="term" value="F:acyltransferase activity, transferring groups other than amino-acyl groups"/>
    <property type="evidence" value="ECO:0007669"/>
    <property type="project" value="InterPro"/>
</dbReference>
<dbReference type="GO" id="GO:0005840">
    <property type="term" value="C:ribosome"/>
    <property type="evidence" value="ECO:0007669"/>
    <property type="project" value="UniProtKB-KW"/>
</dbReference>
<keyword evidence="3" id="KW-0689">Ribosomal protein</keyword>
<dbReference type="InterPro" id="IPR050832">
    <property type="entry name" value="Bact_Acetyltransf"/>
</dbReference>
<evidence type="ECO:0000313" key="3">
    <source>
        <dbReference type="EMBL" id="SDK71140.1"/>
    </source>
</evidence>
<accession>A0A1G9E4X1</accession>
<dbReference type="InterPro" id="IPR016181">
    <property type="entry name" value="Acyl_CoA_acyltransferase"/>
</dbReference>
<keyword evidence="4" id="KW-1185">Reference proteome</keyword>
<dbReference type="Proteomes" id="UP000198701">
    <property type="component" value="Unassembled WGS sequence"/>
</dbReference>